<name>A0ABX1F0D2_9PROT</name>
<keyword evidence="3" id="KW-1185">Reference proteome</keyword>
<dbReference type="InterPro" id="IPR036691">
    <property type="entry name" value="Endo/exonu/phosph_ase_sf"/>
</dbReference>
<sequence length="238" mass="25565">MIRVATWNIHRARGHVGLPRPDRILAVLAELRADVIALQEAQHYFRRATPMLPEAGLAEIGLVPLRVDPAQQGFRSNLVLARREARLLAPPRGLKLGGWEPRGAILVDLDLGQGPFRLLAAHLSLGAARRRAQAAALLAAMDPALPTLLLGDFNEWRPQGSALAVLAPVFGRPALVPSFPAIRPMLPLDHILGHPAGLVEAVALHDTPAARRASDHLPLLARLVPPWRFGPAGATSTA</sequence>
<dbReference type="Gene3D" id="3.60.10.10">
    <property type="entry name" value="Endonuclease/exonuclease/phosphatase"/>
    <property type="match status" value="1"/>
</dbReference>
<dbReference type="InterPro" id="IPR005135">
    <property type="entry name" value="Endo/exonuclease/phosphatase"/>
</dbReference>
<accession>A0ABX1F0D2</accession>
<dbReference type="RefSeq" id="WP_168050346.1">
    <property type="nucleotide sequence ID" value="NZ_JAATJR010000004.1"/>
</dbReference>
<proteinExistence type="predicted"/>
<protein>
    <submittedName>
        <fullName evidence="2">EEP domain-containing protein</fullName>
    </submittedName>
</protein>
<evidence type="ECO:0000313" key="3">
    <source>
        <dbReference type="Proteomes" id="UP000765160"/>
    </source>
</evidence>
<evidence type="ECO:0000259" key="1">
    <source>
        <dbReference type="Pfam" id="PF03372"/>
    </source>
</evidence>
<dbReference type="Pfam" id="PF03372">
    <property type="entry name" value="Exo_endo_phos"/>
    <property type="match status" value="1"/>
</dbReference>
<dbReference type="SUPFAM" id="SSF56219">
    <property type="entry name" value="DNase I-like"/>
    <property type="match status" value="1"/>
</dbReference>
<organism evidence="2 3">
    <name type="scientific">Falsiroseomonas frigidaquae</name>
    <dbReference type="NCBI Taxonomy" id="487318"/>
    <lineage>
        <taxon>Bacteria</taxon>
        <taxon>Pseudomonadati</taxon>
        <taxon>Pseudomonadota</taxon>
        <taxon>Alphaproteobacteria</taxon>
        <taxon>Acetobacterales</taxon>
        <taxon>Roseomonadaceae</taxon>
        <taxon>Falsiroseomonas</taxon>
    </lineage>
</organism>
<reference evidence="2 3" key="1">
    <citation type="submission" date="2020-03" db="EMBL/GenBank/DDBJ databases">
        <title>Roseomonas selenitidurans sp. nov. isolated from soil.</title>
        <authorList>
            <person name="Liu H."/>
        </authorList>
    </citation>
    <scope>NUCLEOTIDE SEQUENCE [LARGE SCALE GENOMIC DNA]</scope>
    <source>
        <strain evidence="2 3">JCM 15073</strain>
    </source>
</reference>
<feature type="domain" description="Endonuclease/exonuclease/phosphatase" evidence="1">
    <location>
        <begin position="5"/>
        <end position="216"/>
    </location>
</feature>
<dbReference type="Proteomes" id="UP000765160">
    <property type="component" value="Unassembled WGS sequence"/>
</dbReference>
<dbReference type="EMBL" id="JAAVTX010000004">
    <property type="protein sequence ID" value="NKE45807.1"/>
    <property type="molecule type" value="Genomic_DNA"/>
</dbReference>
<gene>
    <name evidence="2" type="ORF">HB662_13530</name>
</gene>
<evidence type="ECO:0000313" key="2">
    <source>
        <dbReference type="EMBL" id="NKE45807.1"/>
    </source>
</evidence>
<comment type="caution">
    <text evidence="2">The sequence shown here is derived from an EMBL/GenBank/DDBJ whole genome shotgun (WGS) entry which is preliminary data.</text>
</comment>